<sequence>MSLNIDKIVAAIPSAGPEKRRQMRANARTWLETGTDAQKQAAQTLLTALDGQEAQEREALIGELRGMDVSERVVRAFTAQKMAETEARLIQALLDHPGSTSSALSKAMGWEAQSWHLHFGTMCFNRSTYLWPAPESERRDGAFYSGILADFDDASSTFTMKADVAAAFAKLGLRPKHAAR</sequence>
<proteinExistence type="predicted"/>
<dbReference type="Proteomes" id="UP000528964">
    <property type="component" value="Unassembled WGS sequence"/>
</dbReference>
<organism evidence="1 2">
    <name type="scientific">Hansschlegelia beijingensis</name>
    <dbReference type="NCBI Taxonomy" id="1133344"/>
    <lineage>
        <taxon>Bacteria</taxon>
        <taxon>Pseudomonadati</taxon>
        <taxon>Pseudomonadota</taxon>
        <taxon>Alphaproteobacteria</taxon>
        <taxon>Hyphomicrobiales</taxon>
        <taxon>Methylopilaceae</taxon>
        <taxon>Hansschlegelia</taxon>
    </lineage>
</organism>
<accession>A0A7W6CX59</accession>
<gene>
    <name evidence="1" type="ORF">GGR24_001415</name>
</gene>
<name>A0A7W6CX59_9HYPH</name>
<comment type="caution">
    <text evidence="1">The sequence shown here is derived from an EMBL/GenBank/DDBJ whole genome shotgun (WGS) entry which is preliminary data.</text>
</comment>
<keyword evidence="2" id="KW-1185">Reference proteome</keyword>
<dbReference type="AlphaFoldDB" id="A0A7W6CX59"/>
<evidence type="ECO:0000313" key="1">
    <source>
        <dbReference type="EMBL" id="MBB3972758.1"/>
    </source>
</evidence>
<evidence type="ECO:0000313" key="2">
    <source>
        <dbReference type="Proteomes" id="UP000528964"/>
    </source>
</evidence>
<protein>
    <submittedName>
        <fullName evidence="1">Uncharacterized protein</fullName>
    </submittedName>
</protein>
<dbReference type="RefSeq" id="WP_183394642.1">
    <property type="nucleotide sequence ID" value="NZ_JACIDR010000002.1"/>
</dbReference>
<dbReference type="EMBL" id="JACIDR010000002">
    <property type="protein sequence ID" value="MBB3972758.1"/>
    <property type="molecule type" value="Genomic_DNA"/>
</dbReference>
<reference evidence="1 2" key="1">
    <citation type="submission" date="2020-08" db="EMBL/GenBank/DDBJ databases">
        <title>Genomic Encyclopedia of Type Strains, Phase IV (KMG-IV): sequencing the most valuable type-strain genomes for metagenomic binning, comparative biology and taxonomic classification.</title>
        <authorList>
            <person name="Goeker M."/>
        </authorList>
    </citation>
    <scope>NUCLEOTIDE SEQUENCE [LARGE SCALE GENOMIC DNA]</scope>
    <source>
        <strain evidence="1 2">DSM 25481</strain>
    </source>
</reference>